<evidence type="ECO:0000256" key="7">
    <source>
        <dbReference type="SAM" id="Phobius"/>
    </source>
</evidence>
<dbReference type="AlphaFoldDB" id="A0A3N9WMV6"/>
<comment type="caution">
    <text evidence="8">The sequence shown here is derived from an EMBL/GenBank/DDBJ whole genome shotgun (WGS) entry which is preliminary data.</text>
</comment>
<feature type="transmembrane region" description="Helical" evidence="7">
    <location>
        <begin position="82"/>
        <end position="101"/>
    </location>
</feature>
<evidence type="ECO:0000256" key="5">
    <source>
        <dbReference type="ARBA" id="ARBA00023136"/>
    </source>
</evidence>
<feature type="compositionally biased region" description="Low complexity" evidence="6">
    <location>
        <begin position="27"/>
        <end position="36"/>
    </location>
</feature>
<evidence type="ECO:0000256" key="3">
    <source>
        <dbReference type="ARBA" id="ARBA00022692"/>
    </source>
</evidence>
<feature type="transmembrane region" description="Helical" evidence="7">
    <location>
        <begin position="294"/>
        <end position="319"/>
    </location>
</feature>
<feature type="transmembrane region" description="Helical" evidence="7">
    <location>
        <begin position="486"/>
        <end position="505"/>
    </location>
</feature>
<dbReference type="InterPro" id="IPR050833">
    <property type="entry name" value="Poly_Biosynth_Transport"/>
</dbReference>
<keyword evidence="5 7" id="KW-0472">Membrane</keyword>
<dbReference type="PANTHER" id="PTHR30250">
    <property type="entry name" value="PST FAMILY PREDICTED COLANIC ACID TRANSPORTER"/>
    <property type="match status" value="1"/>
</dbReference>
<name>A0A3N9WMV6_9ACTN</name>
<evidence type="ECO:0000313" key="9">
    <source>
        <dbReference type="Proteomes" id="UP000282312"/>
    </source>
</evidence>
<evidence type="ECO:0000256" key="2">
    <source>
        <dbReference type="ARBA" id="ARBA00022475"/>
    </source>
</evidence>
<comment type="subcellular location">
    <subcellularLocation>
        <location evidence="1">Cell membrane</location>
        <topology evidence="1">Multi-pass membrane protein</topology>
    </subcellularLocation>
</comment>
<reference evidence="8 9" key="1">
    <citation type="submission" date="2018-05" db="EMBL/GenBank/DDBJ databases">
        <title>Micromonospora from Atacama Desert.</title>
        <authorList>
            <person name="Carro L."/>
            <person name="Goodfellow M."/>
            <person name="Klenk H.-P."/>
        </authorList>
    </citation>
    <scope>NUCLEOTIDE SEQUENCE [LARGE SCALE GENOMIC DNA]</scope>
    <source>
        <strain evidence="8 9">LB39</strain>
    </source>
</reference>
<organism evidence="8 9">
    <name type="scientific">Micromonospora inaquosa</name>
    <dbReference type="NCBI Taxonomy" id="2203716"/>
    <lineage>
        <taxon>Bacteria</taxon>
        <taxon>Bacillati</taxon>
        <taxon>Actinomycetota</taxon>
        <taxon>Actinomycetes</taxon>
        <taxon>Micromonosporales</taxon>
        <taxon>Micromonosporaceae</taxon>
        <taxon>Micromonospora</taxon>
    </lineage>
</organism>
<feature type="transmembrane region" description="Helical" evidence="7">
    <location>
        <begin position="435"/>
        <end position="456"/>
    </location>
</feature>
<feature type="transmembrane region" description="Helical" evidence="7">
    <location>
        <begin position="256"/>
        <end position="274"/>
    </location>
</feature>
<keyword evidence="9" id="KW-1185">Reference proteome</keyword>
<dbReference type="PANTHER" id="PTHR30250:SF26">
    <property type="entry name" value="PSMA PROTEIN"/>
    <property type="match status" value="1"/>
</dbReference>
<evidence type="ECO:0000256" key="1">
    <source>
        <dbReference type="ARBA" id="ARBA00004651"/>
    </source>
</evidence>
<evidence type="ECO:0000313" key="8">
    <source>
        <dbReference type="EMBL" id="RQW95276.1"/>
    </source>
</evidence>
<feature type="transmembrane region" description="Helical" evidence="7">
    <location>
        <begin position="407"/>
        <end position="429"/>
    </location>
</feature>
<keyword evidence="3 7" id="KW-0812">Transmembrane</keyword>
<feature type="transmembrane region" description="Helical" evidence="7">
    <location>
        <begin position="217"/>
        <end position="236"/>
    </location>
</feature>
<dbReference type="Proteomes" id="UP000282312">
    <property type="component" value="Unassembled WGS sequence"/>
</dbReference>
<feature type="transmembrane region" description="Helical" evidence="7">
    <location>
        <begin position="131"/>
        <end position="155"/>
    </location>
</feature>
<dbReference type="GO" id="GO:0005886">
    <property type="term" value="C:plasma membrane"/>
    <property type="evidence" value="ECO:0007669"/>
    <property type="project" value="UniProtKB-SubCell"/>
</dbReference>
<feature type="transmembrane region" description="Helical" evidence="7">
    <location>
        <begin position="340"/>
        <end position="362"/>
    </location>
</feature>
<proteinExistence type="predicted"/>
<feature type="transmembrane region" description="Helical" evidence="7">
    <location>
        <begin position="463"/>
        <end position="480"/>
    </location>
</feature>
<accession>A0A3N9WMV6</accession>
<gene>
    <name evidence="8" type="ORF">DLJ59_33175</name>
</gene>
<dbReference type="EMBL" id="QGSZ01000364">
    <property type="protein sequence ID" value="RQW95276.1"/>
    <property type="molecule type" value="Genomic_DNA"/>
</dbReference>
<keyword evidence="4 7" id="KW-1133">Transmembrane helix</keyword>
<protein>
    <recommendedName>
        <fullName evidence="10">Polysaccharide biosynthesis protein</fullName>
    </recommendedName>
</protein>
<feature type="region of interest" description="Disordered" evidence="6">
    <location>
        <begin position="1"/>
        <end position="44"/>
    </location>
</feature>
<keyword evidence="2" id="KW-1003">Cell membrane</keyword>
<feature type="transmembrane region" description="Helical" evidence="7">
    <location>
        <begin position="368"/>
        <end position="387"/>
    </location>
</feature>
<evidence type="ECO:0000256" key="6">
    <source>
        <dbReference type="SAM" id="MobiDB-lite"/>
    </source>
</evidence>
<evidence type="ECO:0008006" key="10">
    <source>
        <dbReference type="Google" id="ProtNLM"/>
    </source>
</evidence>
<feature type="transmembrane region" description="Helical" evidence="7">
    <location>
        <begin position="49"/>
        <end position="70"/>
    </location>
</feature>
<evidence type="ECO:0000256" key="4">
    <source>
        <dbReference type="ARBA" id="ARBA00022989"/>
    </source>
</evidence>
<sequence length="538" mass="55127">MQHGHPINGGAASLRDPAIPPVGGAPGDAAARGTAAVSPPNPPVRGGSAIMRSGALSMLALVAVGATRLVHGSLTSHATDRATYGLVGIMLAASMVASLLLPGGVSSGLSKFVAFHRGAGDLPAAWAVHRFLSRLGLTACLVLGAATALVVQWIYHLGALDTLTLAVLTATYSLYTVDKAAMYGHGLVPQYARIELATSALAVVTTVVVIATGETVYLLPLCLGYAVFVALCRHRLRAHRRREGAPAGGRFDRREVVTFAVLGSIGTLASAGFLQTTQLLGGHFADPSEVAYLVAAVALIAPLWFLPRALALALFPAMAGAQGAGDTTAVRRQVDASTRALAVTMAPVFVVGLLAAPLVLGLFGGQEYAAGATVLRVMLCAAFLGILQVPSVNALASGPLTQARVPVISAVVGCLIGLAVVVATARSMGATGVGLGYLVGTAVTATIPVVTVWWLHRLAWTMTLVRSIALVVVAALVTRLDVMQTWSWTAATVTLAGFVVAGLVLSGDIRRLLVLARSHRGSASTPVTTPPSKTQQSV</sequence>